<dbReference type="OrthoDB" id="541921at2759"/>
<organism evidence="10 11">
    <name type="scientific">Chlamydomonas schloesseri</name>
    <dbReference type="NCBI Taxonomy" id="2026947"/>
    <lineage>
        <taxon>Eukaryota</taxon>
        <taxon>Viridiplantae</taxon>
        <taxon>Chlorophyta</taxon>
        <taxon>core chlorophytes</taxon>
        <taxon>Chlorophyceae</taxon>
        <taxon>CS clade</taxon>
        <taxon>Chlamydomonadales</taxon>
        <taxon>Chlamydomonadaceae</taxon>
        <taxon>Chlamydomonas</taxon>
    </lineage>
</organism>
<gene>
    <name evidence="10" type="ORF">HYH02_013971</name>
</gene>
<protein>
    <recommendedName>
        <fullName evidence="9">PAS domain-containing protein</fullName>
    </recommendedName>
</protein>
<keyword evidence="5" id="KW-0418">Kinase</keyword>
<keyword evidence="11" id="KW-1185">Reference proteome</keyword>
<dbReference type="SUPFAM" id="SSF55785">
    <property type="entry name" value="PYP-like sensor domain (PAS domain)"/>
    <property type="match status" value="1"/>
</dbReference>
<feature type="compositionally biased region" description="Pro residues" evidence="7">
    <location>
        <begin position="1329"/>
        <end position="1345"/>
    </location>
</feature>
<feature type="transmembrane region" description="Helical" evidence="8">
    <location>
        <begin position="283"/>
        <end position="302"/>
    </location>
</feature>
<keyword evidence="3" id="KW-0808">Transferase</keyword>
<keyword evidence="6" id="KW-0067">ATP-binding</keyword>
<comment type="caution">
    <text evidence="10">The sequence shown here is derived from an EMBL/GenBank/DDBJ whole genome shotgun (WGS) entry which is preliminary data.</text>
</comment>
<keyword evidence="8" id="KW-1133">Transmembrane helix</keyword>
<evidence type="ECO:0000256" key="2">
    <source>
        <dbReference type="ARBA" id="ARBA00022606"/>
    </source>
</evidence>
<dbReference type="Proteomes" id="UP000613740">
    <property type="component" value="Unassembled WGS sequence"/>
</dbReference>
<evidence type="ECO:0000259" key="9">
    <source>
        <dbReference type="PROSITE" id="PS50112"/>
    </source>
</evidence>
<feature type="transmembrane region" description="Helical" evidence="8">
    <location>
        <begin position="1824"/>
        <end position="1845"/>
    </location>
</feature>
<feature type="transmembrane region" description="Helical" evidence="8">
    <location>
        <begin position="309"/>
        <end position="330"/>
    </location>
</feature>
<feature type="compositionally biased region" description="Basic and acidic residues" evidence="7">
    <location>
        <begin position="1564"/>
        <end position="1574"/>
    </location>
</feature>
<dbReference type="Pfam" id="PF25474">
    <property type="entry name" value="TPR_TmcB"/>
    <property type="match status" value="1"/>
</dbReference>
<dbReference type="FunFam" id="3.30.450.20:FF:000060">
    <property type="entry name" value="Sensor protein FixL"/>
    <property type="match status" value="1"/>
</dbReference>
<evidence type="ECO:0000256" key="3">
    <source>
        <dbReference type="ARBA" id="ARBA00022679"/>
    </source>
</evidence>
<name>A0A835SMG0_9CHLO</name>
<feature type="compositionally biased region" description="Gly residues" evidence="7">
    <location>
        <begin position="1962"/>
        <end position="1975"/>
    </location>
</feature>
<dbReference type="PANTHER" id="PTHR31600:SF2">
    <property type="entry name" value="GAMETE ENRICHED GENE 10 PROTEIN-RELATED"/>
    <property type="match status" value="1"/>
</dbReference>
<feature type="region of interest" description="Disordered" evidence="7">
    <location>
        <begin position="1279"/>
        <end position="1454"/>
    </location>
</feature>
<feature type="transmembrane region" description="Helical" evidence="8">
    <location>
        <begin position="1656"/>
        <end position="1676"/>
    </location>
</feature>
<dbReference type="NCBIfam" id="TIGR00229">
    <property type="entry name" value="sensory_box"/>
    <property type="match status" value="1"/>
</dbReference>
<dbReference type="InterPro" id="IPR035965">
    <property type="entry name" value="PAS-like_dom_sf"/>
</dbReference>
<dbReference type="Gene3D" id="3.30.450.20">
    <property type="entry name" value="PAS domain"/>
    <property type="match status" value="2"/>
</dbReference>
<keyword evidence="2" id="KW-0716">Sensory transduction</keyword>
<feature type="compositionally biased region" description="Gly residues" evidence="7">
    <location>
        <begin position="1930"/>
        <end position="1952"/>
    </location>
</feature>
<feature type="transmembrane region" description="Helical" evidence="8">
    <location>
        <begin position="1857"/>
        <end position="1880"/>
    </location>
</feature>
<feature type="transmembrane region" description="Helical" evidence="8">
    <location>
        <begin position="71"/>
        <end position="90"/>
    </location>
</feature>
<dbReference type="PANTHER" id="PTHR31600">
    <property type="entry name" value="TINY MACROCYSTS PROTEIN B-RELATED"/>
    <property type="match status" value="1"/>
</dbReference>
<dbReference type="GO" id="GO:0016301">
    <property type="term" value="F:kinase activity"/>
    <property type="evidence" value="ECO:0007669"/>
    <property type="project" value="UniProtKB-KW"/>
</dbReference>
<feature type="compositionally biased region" description="Low complexity" evidence="7">
    <location>
        <begin position="1374"/>
        <end position="1386"/>
    </location>
</feature>
<dbReference type="InterPro" id="IPR057352">
    <property type="entry name" value="TPR_TmcB/C"/>
</dbReference>
<keyword evidence="8" id="KW-0812">Transmembrane</keyword>
<keyword evidence="1" id="KW-0600">Photoreceptor protein</keyword>
<feature type="compositionally biased region" description="Acidic residues" evidence="7">
    <location>
        <begin position="1431"/>
        <end position="1441"/>
    </location>
</feature>
<sequence>MSETGSQRSGADASDAASSKDESIKQKRARLRSAGEDGSDLLEQKKSLQEGVHAAMYMLARSKRSDNWKMAVFKIMLEGLIPFLVVFNPTNDWGIKTSNPLWQAIRWLLPRSPVARIWGYDTYIKIFYAFVALVYISVGCIAALTFAMRRQEHSKALKRFAGGISILTDIVFSLFYVAVFDYMTFLFNCHFSGHGTHTHNYFTAVECFTGPHLIHMAVAGVTCVVFFLCTAFMLVGACDLNPVAQGIMSSPAAATRVKVLIFKAAYVLCVNVLYSMVKVQSVAMLICALLITYFNFSAIPFVRAYINPFWVGDWAAVSYTCVIYCLFKFNKHAHLPSVEQDMAMLVLYGVFPAYFLAAGLAWLYIRWRMSRTAAFVGVDPTVKLKKVYAFGSPEEVELLARGMRHWDSDGVILEDAAQLGEMVIKVGLATFPGHVGLLILNANFLMEVKRDGPAARTQLQLAGKAGPSMIQRYQIFSTIENSKRLKDGQSGQLDLQSYVEFKRNYRAVIRVHKAALAAQRDFWLLMQKGRVRVSTVEAVMRSMDEAADTAHQVYKRVLERYPANGKLLRCYGKFLEDVRNDPLAAAKAYTEAARHGGGDGLLSLDLQIQGSDKPDFLTSMDLHEDACMVINHEGNIMMVNSCITNLLGYAKTELEGNNVSMIMPQPFSGRHAGYMQRYIQGGEPHILDTVRDVVALHKDRFVFPLQLCVTKLSGIGTDSIFLGVLRPVPLDARNVRAWVAPNGLILCTDPQFASLTGLSSEEMVGQTIQSMCVDSAAIEDLLDTCKEVPYEELVAGNVVRRLNLVNRHTHQVPVEVKITPGGTDTQRLFVFNTHRTDGNSDGLMVVDTKGALTFATWDVAAMLGYPLKKFLTMRLEQLLPQPFAAMHAKHLKEHPATIPPTSCRAGALVSVLNSNGAQVPVRLQVTTQEDVTSGATKHVVCVRKVDPGNPTDMYGDKRLTITCTMDGKVLAVDQPTSLLFGFTSGALVGSNLADCIDIFGEWRDKAGAHQMELLLLSLLDKEAEMPGTSWRVKVHGPEDEHNLLPNIDKRGPKRAVVGRAACLQTEIVEDAAGLLRAARQASKDLAAAQGNRGNAAFDLALGPGGGGGGDEFMMDSSLDHIQTLAKIVLWRRDLLCGTLELDPKLVVRRADVATGLIVGLPPSALTRMPLHKLLEVPRGVGWDELMASASKDAAGSRRGKKSALKGGSGQAVSPVAAFEGPHPDCGTMRIFVQGVSGGGMNRIAAMLHPDTTFTGARANLYRALGLEALINGDAAAGAEATAGANHQHHHHHHHAGHGAPPPPPVQQQQQQQQPAQQRQAAPGVVPIPRGSPPQPPKPSPPPTLQSPPTGEGRRGESKLGAIAEDAAEADGDGDATAAGGEDAAAAVSDVDELPPRDGASMKDSKLSGSSSSSDDDDDGSAEGKVAPGSEEAPDASVEDAAEAARMHKAAHSQSEFVAQWVRTLTRQGTTSADPAGEHDHIPASRAGTKDLHAHVGTHLPVAPPHEHPQELGGGGGGGLRAALGGNSKKKVSAKKLLELPPVAEEEAAGGGDHGSGSEGGGGGSDKEALSRAERSNVSAQGGKPPSSAGDDASSVNDDDEATSQGLGQAFTDASSAVDVDIATDARRARLLKRLTRLFGGVRLAGPLAAMRSRTLWLLLGMLVSHVAVYVIFTSLVSSQFVNIREVHRLALAADRCQVVSVKAAIAEFCSRPGVAPESACEPGLNATVSDLRAAIDDLETYHQSIYLGGATDVPRRMPQPTAYQIWTDRSNSFDTYLDTHPPRNLNESLGAWQLGNRVIAAGRELLYWADTLAGNISSLRQYKLLIFASPRALFAGYTASLDYLVDYAWGEVSSLQLALIILLVVEAAGVQLACIAYQLVLLRRVEAVRFSAMLTGLSVPGPMLRVLASRPLVVVEDSDDEEADDEDGPGEGGGGGGGGGGGEAERGGGGAGSVAASRRSDAGGGGGGGSGGGGLRHQASEMSEEGHGGWAAGAGEQSLGAGSEGGVLIGGKKGAGAGLKRGAHGRVRVNGKELVPSWRALVLFLAPLVCWEVALVAIGAVSFVKLNGMQGPLASLNMASHVIYRYTRVRLTAFLLVSAETPDWKDYYRGLLVKEVTNLENEYDTLMYGGISITQAGSVFTKPVPASTFASSSFSANFFRENKCFRWDASKCYAPGSPYYEITHHGLDPMMRRIISEMQLLAADDDDAVAYNGTRYTIMYRVGVKDLYEGLQSSAQLYVDYSIDRYNSIKLLHTILLIITILLLLAYAAFILRPYAAGTEREANTLAGLLSHVPAELDISAHCRQILRNYDRMMHRHGHHGGGGGHAGVEDGPAVDKTAALLDNVPVPPSSAGGMTV</sequence>
<dbReference type="GO" id="GO:0009881">
    <property type="term" value="F:photoreceptor activity"/>
    <property type="evidence" value="ECO:0007669"/>
    <property type="project" value="UniProtKB-KW"/>
</dbReference>
<reference evidence="10" key="1">
    <citation type="journal article" date="2020" name="bioRxiv">
        <title>Comparative genomics of Chlamydomonas.</title>
        <authorList>
            <person name="Craig R.J."/>
            <person name="Hasan A.R."/>
            <person name="Ness R.W."/>
            <person name="Keightley P.D."/>
        </authorList>
    </citation>
    <scope>NUCLEOTIDE SEQUENCE</scope>
    <source>
        <strain evidence="10">CCAP 11/173</strain>
    </source>
</reference>
<dbReference type="InterPro" id="IPR000014">
    <property type="entry name" value="PAS"/>
</dbReference>
<proteinExistence type="predicted"/>
<dbReference type="Pfam" id="PF13426">
    <property type="entry name" value="PAS_9"/>
    <property type="match status" value="1"/>
</dbReference>
<feature type="transmembrane region" description="Helical" evidence="8">
    <location>
        <begin position="126"/>
        <end position="148"/>
    </location>
</feature>
<feature type="transmembrane region" description="Helical" evidence="8">
    <location>
        <begin position="213"/>
        <end position="238"/>
    </location>
</feature>
<feature type="compositionally biased region" description="Basic and acidic residues" evidence="7">
    <location>
        <begin position="1475"/>
        <end position="1493"/>
    </location>
</feature>
<keyword evidence="1" id="KW-0675">Receptor</keyword>
<evidence type="ECO:0000313" key="11">
    <source>
        <dbReference type="Proteomes" id="UP000613740"/>
    </source>
</evidence>
<dbReference type="InterPro" id="IPR052994">
    <property type="entry name" value="Tiny_macrocysts_regulators"/>
</dbReference>
<feature type="transmembrane region" description="Helical" evidence="8">
    <location>
        <begin position="160"/>
        <end position="179"/>
    </location>
</feature>
<feature type="region of interest" description="Disordered" evidence="7">
    <location>
        <begin position="1544"/>
        <end position="1604"/>
    </location>
</feature>
<feature type="region of interest" description="Disordered" evidence="7">
    <location>
        <begin position="1"/>
        <end position="38"/>
    </location>
</feature>
<evidence type="ECO:0000256" key="4">
    <source>
        <dbReference type="ARBA" id="ARBA00022741"/>
    </source>
</evidence>
<feature type="region of interest" description="Disordered" evidence="7">
    <location>
        <begin position="1917"/>
        <end position="1996"/>
    </location>
</feature>
<feature type="transmembrane region" description="Helical" evidence="8">
    <location>
        <begin position="259"/>
        <end position="277"/>
    </location>
</feature>
<keyword evidence="8" id="KW-0472">Membrane</keyword>
<dbReference type="GO" id="GO:0005524">
    <property type="term" value="F:ATP binding"/>
    <property type="evidence" value="ECO:0007669"/>
    <property type="project" value="UniProtKB-KW"/>
</dbReference>
<dbReference type="PROSITE" id="PS50112">
    <property type="entry name" value="PAS"/>
    <property type="match status" value="1"/>
</dbReference>
<evidence type="ECO:0000256" key="6">
    <source>
        <dbReference type="ARBA" id="ARBA00022840"/>
    </source>
</evidence>
<feature type="region of interest" description="Disordered" evidence="7">
    <location>
        <begin position="1191"/>
        <end position="1212"/>
    </location>
</feature>
<feature type="compositionally biased region" description="Basic residues" evidence="7">
    <location>
        <begin position="1286"/>
        <end position="1296"/>
    </location>
</feature>
<dbReference type="SMART" id="SM00091">
    <property type="entry name" value="PAS"/>
    <property type="match status" value="2"/>
</dbReference>
<evidence type="ECO:0000256" key="1">
    <source>
        <dbReference type="ARBA" id="ARBA00022543"/>
    </source>
</evidence>
<keyword evidence="1" id="KW-0157">Chromophore</keyword>
<evidence type="ECO:0000313" key="10">
    <source>
        <dbReference type="EMBL" id="KAG2429714.1"/>
    </source>
</evidence>
<evidence type="ECO:0000256" key="7">
    <source>
        <dbReference type="SAM" id="MobiDB-lite"/>
    </source>
</evidence>
<feature type="compositionally biased region" description="Acidic residues" evidence="7">
    <location>
        <begin position="1917"/>
        <end position="1929"/>
    </location>
</feature>
<accession>A0A835SMG0</accession>
<feature type="compositionally biased region" description="Gly residues" evidence="7">
    <location>
        <begin position="1548"/>
        <end position="1563"/>
    </location>
</feature>
<feature type="domain" description="PAS" evidence="9">
    <location>
        <begin position="612"/>
        <end position="682"/>
    </location>
</feature>
<feature type="transmembrane region" description="Helical" evidence="8">
    <location>
        <begin position="342"/>
        <end position="365"/>
    </location>
</feature>
<evidence type="ECO:0000256" key="8">
    <source>
        <dbReference type="SAM" id="Phobius"/>
    </source>
</evidence>
<feature type="transmembrane region" description="Helical" evidence="8">
    <location>
        <begin position="2040"/>
        <end position="2064"/>
    </location>
</feature>
<keyword evidence="4" id="KW-0547">Nucleotide-binding</keyword>
<feature type="region of interest" description="Disordered" evidence="7">
    <location>
        <begin position="1467"/>
        <end position="1526"/>
    </location>
</feature>
<dbReference type="EMBL" id="JAEHOD010000083">
    <property type="protein sequence ID" value="KAG2429714.1"/>
    <property type="molecule type" value="Genomic_DNA"/>
</dbReference>
<dbReference type="CDD" id="cd00130">
    <property type="entry name" value="PAS"/>
    <property type="match status" value="1"/>
</dbReference>
<feature type="compositionally biased region" description="Low complexity" evidence="7">
    <location>
        <begin position="1306"/>
        <end position="1328"/>
    </location>
</feature>
<feature type="compositionally biased region" description="Basic and acidic residues" evidence="7">
    <location>
        <begin position="1393"/>
        <end position="1405"/>
    </location>
</feature>
<feature type="transmembrane region" description="Helical" evidence="8">
    <location>
        <begin position="2251"/>
        <end position="2272"/>
    </location>
</feature>
<evidence type="ECO:0000256" key="5">
    <source>
        <dbReference type="ARBA" id="ARBA00022777"/>
    </source>
</evidence>